<dbReference type="InterPro" id="IPR014017">
    <property type="entry name" value="DNA_helicase_UvrD-like_C"/>
</dbReference>
<dbReference type="GO" id="GO:0000725">
    <property type="term" value="P:recombinational repair"/>
    <property type="evidence" value="ECO:0007669"/>
    <property type="project" value="TreeGrafter"/>
</dbReference>
<dbReference type="InterPro" id="IPR013986">
    <property type="entry name" value="DExx_box_DNA_helicase_dom_sf"/>
</dbReference>
<dbReference type="AlphaFoldDB" id="A0A9D2PKY7"/>
<dbReference type="EC" id="5.6.2.4" evidence="9"/>
<evidence type="ECO:0000256" key="8">
    <source>
        <dbReference type="ARBA" id="ARBA00034617"/>
    </source>
</evidence>
<comment type="catalytic activity">
    <reaction evidence="10">
        <text>ATP + H2O = ADP + phosphate + H(+)</text>
        <dbReference type="Rhea" id="RHEA:13065"/>
        <dbReference type="ChEBI" id="CHEBI:15377"/>
        <dbReference type="ChEBI" id="CHEBI:15378"/>
        <dbReference type="ChEBI" id="CHEBI:30616"/>
        <dbReference type="ChEBI" id="CHEBI:43474"/>
        <dbReference type="ChEBI" id="CHEBI:456216"/>
        <dbReference type="EC" id="5.6.2.4"/>
    </reaction>
</comment>
<evidence type="ECO:0000256" key="4">
    <source>
        <dbReference type="ARBA" id="ARBA00022806"/>
    </source>
</evidence>
<keyword evidence="3 11" id="KW-0378">Hydrolase</keyword>
<dbReference type="Gene3D" id="1.10.486.10">
    <property type="entry name" value="PCRA, domain 4"/>
    <property type="match status" value="1"/>
</dbReference>
<evidence type="ECO:0000256" key="2">
    <source>
        <dbReference type="ARBA" id="ARBA00022741"/>
    </source>
</evidence>
<dbReference type="Gene3D" id="1.10.10.160">
    <property type="match status" value="1"/>
</dbReference>
<dbReference type="GO" id="GO:0003677">
    <property type="term" value="F:DNA binding"/>
    <property type="evidence" value="ECO:0007669"/>
    <property type="project" value="UniProtKB-KW"/>
</dbReference>
<dbReference type="PANTHER" id="PTHR11070">
    <property type="entry name" value="UVRD / RECB / PCRA DNA HELICASE FAMILY MEMBER"/>
    <property type="match status" value="1"/>
</dbReference>
<evidence type="ECO:0000256" key="11">
    <source>
        <dbReference type="PROSITE-ProRule" id="PRU00560"/>
    </source>
</evidence>
<dbReference type="InterPro" id="IPR016195">
    <property type="entry name" value="Pol/histidinol_Pase-like"/>
</dbReference>
<dbReference type="InterPro" id="IPR027417">
    <property type="entry name" value="P-loop_NTPase"/>
</dbReference>
<dbReference type="Pfam" id="PF13361">
    <property type="entry name" value="UvrD_C"/>
    <property type="match status" value="2"/>
</dbReference>
<protein>
    <recommendedName>
        <fullName evidence="9">DNA 3'-5' helicase</fullName>
        <ecNumber evidence="9">5.6.2.4</ecNumber>
    </recommendedName>
</protein>
<feature type="region of interest" description="Disordered" evidence="12">
    <location>
        <begin position="446"/>
        <end position="484"/>
    </location>
</feature>
<organism evidence="15 16">
    <name type="scientific">Candidatus Blautia merdavium</name>
    <dbReference type="NCBI Taxonomy" id="2838494"/>
    <lineage>
        <taxon>Bacteria</taxon>
        <taxon>Bacillati</taxon>
        <taxon>Bacillota</taxon>
        <taxon>Clostridia</taxon>
        <taxon>Lachnospirales</taxon>
        <taxon>Lachnospiraceae</taxon>
        <taxon>Blautia</taxon>
    </lineage>
</organism>
<dbReference type="EMBL" id="DWVZ01000062">
    <property type="protein sequence ID" value="HJC62958.1"/>
    <property type="molecule type" value="Genomic_DNA"/>
</dbReference>
<dbReference type="InterPro" id="IPR014016">
    <property type="entry name" value="UvrD-like_ATP-bd"/>
</dbReference>
<gene>
    <name evidence="15" type="ORF">H9753_04995</name>
</gene>
<reference evidence="15" key="2">
    <citation type="submission" date="2021-04" db="EMBL/GenBank/DDBJ databases">
        <authorList>
            <person name="Gilroy R."/>
        </authorList>
    </citation>
    <scope>NUCLEOTIDE SEQUENCE</scope>
    <source>
        <strain evidence="15">ChiBcec2-3848</strain>
    </source>
</reference>
<evidence type="ECO:0000256" key="9">
    <source>
        <dbReference type="ARBA" id="ARBA00034808"/>
    </source>
</evidence>
<keyword evidence="4 11" id="KW-0347">Helicase</keyword>
<evidence type="ECO:0000259" key="13">
    <source>
        <dbReference type="PROSITE" id="PS51198"/>
    </source>
</evidence>
<dbReference type="Proteomes" id="UP000823886">
    <property type="component" value="Unassembled WGS sequence"/>
</dbReference>
<evidence type="ECO:0000256" key="1">
    <source>
        <dbReference type="ARBA" id="ARBA00009922"/>
    </source>
</evidence>
<dbReference type="Gene3D" id="3.40.50.300">
    <property type="entry name" value="P-loop containing nucleotide triphosphate hydrolases"/>
    <property type="match status" value="3"/>
</dbReference>
<evidence type="ECO:0000256" key="12">
    <source>
        <dbReference type="SAM" id="MobiDB-lite"/>
    </source>
</evidence>
<dbReference type="GO" id="GO:0043138">
    <property type="term" value="F:3'-5' DNA helicase activity"/>
    <property type="evidence" value="ECO:0007669"/>
    <property type="project" value="UniProtKB-EC"/>
</dbReference>
<dbReference type="PROSITE" id="PS51217">
    <property type="entry name" value="UVRD_HELICASE_CTER"/>
    <property type="match status" value="1"/>
</dbReference>
<keyword evidence="7" id="KW-0413">Isomerase</keyword>
<keyword evidence="2 11" id="KW-0547">Nucleotide-binding</keyword>
<evidence type="ECO:0000256" key="10">
    <source>
        <dbReference type="ARBA" id="ARBA00048988"/>
    </source>
</evidence>
<sequence>MYLSDLHIHSRFSRATSKEGDPEHLELMARKKGLHIIGTGDFTHPAWREELKEKLTPAEDGLYKLKEEYRIQDPAVPDFMEPRFAVTGEISSIYKKNGKVRKVHSLLLLPGLEEAELLSRKLETIGNIHSDGRPILGLDCKDLLEIMLELVPHGIFVPAHIWTPHFAMFGAFSGFDSVEECFGDLKDHIHAVETGLSSDPPMNWRVSDLDGLQLISNSDAHSPAKLGREANLMEIEMSYAGLEKAIQTGDGLAGTIEFFPEEGKYHYDGHRKCHMCLSPAQTKAYGGICPVCGKKITIGVEHRVEALADRPAGYVPENAKPFESLVPLPELIGAATGRSAASAGVQREYEKLIGSLAPEFEILRKVPIEDIRAKAGYFIAEGIQRLREGKVERHPGFDGEYGTIQLFKPYELEDTEGQLNFFENLGLKIAETLEAAGTLEIQKETAGLKQSEENGTRQPEAAKNVSGAEREKAEIQNTQTQRASHPMELQLNEKQKEAVEALDPAVAVIAGPGTGKTGTLVSRIRYLIERRKVKPSEITAVTFTNKAALEIKERLKIQLGQSRSLRQLQAGTFHSICLEFLQSQGRTFTLADQMQTADLAKKVMKAYGMKGSVSQFLNQVSLRKTGQDADRHTFIPEGAFADYEAMLKEKNALDFDDLLLETLGILTEKAEVKADKKAELPAFHYLLIDEFQDINPLQYQLIRQWSRYAREIFVIGDPDQAIYGFRGSDAACFEKLKQDEPRLKTIRLTENYRSSGRIVKTALRLISHNPGEARQLQALGEEGEKIRLVYCGSELSEAIFAAKEINRQVGGIDMLDTETGFAKETERKQKSFSDIGILYRTHAQEKLLEKCLRQEGIPYVVAGREEFLLEPKVRGTVCFFRSLLDEEDLLSRQTALQLLWDLPENQLTAEIYDTMKEKYQPMLKRTRPAKLLDTWCADMNLKENRSMENLSHMAVLSKNMKEFLDSLSLGTEGDLYRCGGKSYTADAVTLMTLHGAKGLEFPFVILCGAEEGTLPLEAKDGTCEEEEERRLFFVGITRAKEELVITWRKEPSRFLEE</sequence>
<comment type="catalytic activity">
    <reaction evidence="8">
        <text>Couples ATP hydrolysis with the unwinding of duplex DNA by translocating in the 3'-5' direction.</text>
        <dbReference type="EC" id="5.6.2.4"/>
    </reaction>
</comment>
<keyword evidence="6" id="KW-0238">DNA-binding</keyword>
<evidence type="ECO:0000259" key="14">
    <source>
        <dbReference type="PROSITE" id="PS51217"/>
    </source>
</evidence>
<dbReference type="InterPro" id="IPR000212">
    <property type="entry name" value="DNA_helicase_UvrD/REP"/>
</dbReference>
<dbReference type="CDD" id="cd17932">
    <property type="entry name" value="DEXQc_UvrD"/>
    <property type="match status" value="1"/>
</dbReference>
<dbReference type="SUPFAM" id="SSF89550">
    <property type="entry name" value="PHP domain-like"/>
    <property type="match status" value="1"/>
</dbReference>
<name>A0A9D2PKY7_9FIRM</name>
<evidence type="ECO:0000256" key="3">
    <source>
        <dbReference type="ARBA" id="ARBA00022801"/>
    </source>
</evidence>
<evidence type="ECO:0000313" key="16">
    <source>
        <dbReference type="Proteomes" id="UP000823886"/>
    </source>
</evidence>
<dbReference type="Pfam" id="PF00580">
    <property type="entry name" value="UvrD-helicase"/>
    <property type="match status" value="1"/>
</dbReference>
<dbReference type="SUPFAM" id="SSF52540">
    <property type="entry name" value="P-loop containing nucleoside triphosphate hydrolases"/>
    <property type="match status" value="1"/>
</dbReference>
<reference evidence="15" key="1">
    <citation type="journal article" date="2021" name="PeerJ">
        <title>Extensive microbial diversity within the chicken gut microbiome revealed by metagenomics and culture.</title>
        <authorList>
            <person name="Gilroy R."/>
            <person name="Ravi A."/>
            <person name="Getino M."/>
            <person name="Pursley I."/>
            <person name="Horton D.L."/>
            <person name="Alikhan N.F."/>
            <person name="Baker D."/>
            <person name="Gharbi K."/>
            <person name="Hall N."/>
            <person name="Watson M."/>
            <person name="Adriaenssens E.M."/>
            <person name="Foster-Nyarko E."/>
            <person name="Jarju S."/>
            <person name="Secka A."/>
            <person name="Antonio M."/>
            <person name="Oren A."/>
            <person name="Chaudhuri R.R."/>
            <person name="La Ragione R."/>
            <person name="Hildebrand F."/>
            <person name="Pallen M.J."/>
        </authorList>
    </citation>
    <scope>NUCLEOTIDE SEQUENCE</scope>
    <source>
        <strain evidence="15">ChiBcec2-3848</strain>
    </source>
</reference>
<evidence type="ECO:0000256" key="6">
    <source>
        <dbReference type="ARBA" id="ARBA00023125"/>
    </source>
</evidence>
<feature type="binding site" evidence="11">
    <location>
        <begin position="510"/>
        <end position="517"/>
    </location>
    <ligand>
        <name>ATP</name>
        <dbReference type="ChEBI" id="CHEBI:30616"/>
    </ligand>
</feature>
<evidence type="ECO:0000256" key="5">
    <source>
        <dbReference type="ARBA" id="ARBA00022840"/>
    </source>
</evidence>
<dbReference type="CDD" id="cd19067">
    <property type="entry name" value="PfuEndoQ-like"/>
    <property type="match status" value="1"/>
</dbReference>
<proteinExistence type="inferred from homology"/>
<dbReference type="GO" id="GO:0005524">
    <property type="term" value="F:ATP binding"/>
    <property type="evidence" value="ECO:0007669"/>
    <property type="project" value="UniProtKB-UniRule"/>
</dbReference>
<feature type="domain" description="UvrD-like helicase ATP-binding" evidence="13">
    <location>
        <begin position="489"/>
        <end position="755"/>
    </location>
</feature>
<feature type="non-terminal residue" evidence="15">
    <location>
        <position position="1057"/>
    </location>
</feature>
<keyword evidence="5 11" id="KW-0067">ATP-binding</keyword>
<comment type="similarity">
    <text evidence="1">Belongs to the helicase family. UvrD subfamily.</text>
</comment>
<dbReference type="Gene3D" id="3.20.20.140">
    <property type="entry name" value="Metal-dependent hydrolases"/>
    <property type="match status" value="1"/>
</dbReference>
<evidence type="ECO:0000313" key="15">
    <source>
        <dbReference type="EMBL" id="HJC62958.1"/>
    </source>
</evidence>
<dbReference type="PROSITE" id="PS51198">
    <property type="entry name" value="UVRD_HELICASE_ATP_BIND"/>
    <property type="match status" value="1"/>
</dbReference>
<accession>A0A9D2PKY7</accession>
<dbReference type="PANTHER" id="PTHR11070:SF2">
    <property type="entry name" value="ATP-DEPENDENT DNA HELICASE SRS2"/>
    <property type="match status" value="1"/>
</dbReference>
<feature type="domain" description="UvrD-like helicase C-terminal" evidence="14">
    <location>
        <begin position="756"/>
        <end position="998"/>
    </location>
</feature>
<evidence type="ECO:0000256" key="7">
    <source>
        <dbReference type="ARBA" id="ARBA00023235"/>
    </source>
</evidence>
<dbReference type="GO" id="GO:0016787">
    <property type="term" value="F:hydrolase activity"/>
    <property type="evidence" value="ECO:0007669"/>
    <property type="project" value="UniProtKB-UniRule"/>
</dbReference>
<comment type="caution">
    <text evidence="15">The sequence shown here is derived from an EMBL/GenBank/DDBJ whole genome shotgun (WGS) entry which is preliminary data.</text>
</comment>